<feature type="region of interest" description="Disordered" evidence="2">
    <location>
        <begin position="1"/>
        <end position="20"/>
    </location>
</feature>
<dbReference type="EMBL" id="MPIN01000018">
    <property type="protein sequence ID" value="OJH34610.1"/>
    <property type="molecule type" value="Genomic_DNA"/>
</dbReference>
<organism evidence="3 4">
    <name type="scientific">Cystobacter ferrugineus</name>
    <dbReference type="NCBI Taxonomy" id="83449"/>
    <lineage>
        <taxon>Bacteria</taxon>
        <taxon>Pseudomonadati</taxon>
        <taxon>Myxococcota</taxon>
        <taxon>Myxococcia</taxon>
        <taxon>Myxococcales</taxon>
        <taxon>Cystobacterineae</taxon>
        <taxon>Archangiaceae</taxon>
        <taxon>Cystobacter</taxon>
    </lineage>
</organism>
<name>A0A1L9AX84_9BACT</name>
<protein>
    <submittedName>
        <fullName evidence="3">Reactive intermediate/imine deaminase</fullName>
    </submittedName>
</protein>
<dbReference type="GO" id="GO:0019239">
    <property type="term" value="F:deaminase activity"/>
    <property type="evidence" value="ECO:0007669"/>
    <property type="project" value="TreeGrafter"/>
</dbReference>
<sequence>MTSPKHQPIVSPNLPKPAGPYSPGMQLDRLLFISGQGATDPATGQQAEGIEAQTEQVLRNLERILVAGGSSLRHVLRCGVFLVDMKEFPRMNAVYDRVFAGHRPARTTVQVSALPEPGLRVEIDCIAYVP</sequence>
<dbReference type="AlphaFoldDB" id="A0A1L9AX84"/>
<dbReference type="Gene3D" id="3.30.1330.40">
    <property type="entry name" value="RutC-like"/>
    <property type="match status" value="1"/>
</dbReference>
<dbReference type="Pfam" id="PF01042">
    <property type="entry name" value="Ribonuc_L-PSP"/>
    <property type="match status" value="1"/>
</dbReference>
<reference evidence="3 4" key="2">
    <citation type="submission" date="2016-12" db="EMBL/GenBank/DDBJ databases">
        <title>Draft Genome Sequence of Cystobacter ferrugineus Strain Cbfe23.</title>
        <authorList>
            <person name="Akbar S."/>
            <person name="Dowd S.E."/>
            <person name="Stevens D.C."/>
        </authorList>
    </citation>
    <scope>NUCLEOTIDE SEQUENCE [LARGE SCALE GENOMIC DNA]</scope>
    <source>
        <strain evidence="3 4">Cbfe23</strain>
    </source>
</reference>
<gene>
    <name evidence="3" type="ORF">BON30_43235</name>
</gene>
<evidence type="ECO:0000313" key="3">
    <source>
        <dbReference type="EMBL" id="OJH34610.1"/>
    </source>
</evidence>
<dbReference type="InterPro" id="IPR035959">
    <property type="entry name" value="RutC-like_sf"/>
</dbReference>
<dbReference type="SUPFAM" id="SSF55298">
    <property type="entry name" value="YjgF-like"/>
    <property type="match status" value="1"/>
</dbReference>
<reference evidence="4" key="1">
    <citation type="submission" date="2016-11" db="EMBL/GenBank/DDBJ databases">
        <authorList>
            <person name="Shukria A."/>
            <person name="Stevens D.C."/>
        </authorList>
    </citation>
    <scope>NUCLEOTIDE SEQUENCE [LARGE SCALE GENOMIC DNA]</scope>
    <source>
        <strain evidence="4">Cbfe23</strain>
    </source>
</reference>
<dbReference type="OrthoDB" id="9808943at2"/>
<dbReference type="CDD" id="cd00448">
    <property type="entry name" value="YjgF_YER057c_UK114_family"/>
    <property type="match status" value="1"/>
</dbReference>
<dbReference type="STRING" id="83449.BON30_43235"/>
<proteinExistence type="inferred from homology"/>
<evidence type="ECO:0000256" key="1">
    <source>
        <dbReference type="ARBA" id="ARBA00010552"/>
    </source>
</evidence>
<comment type="similarity">
    <text evidence="1">Belongs to the RutC family.</text>
</comment>
<dbReference type="InterPro" id="IPR006056">
    <property type="entry name" value="RidA"/>
</dbReference>
<dbReference type="PANTHER" id="PTHR11803">
    <property type="entry name" value="2-IMINOBUTANOATE/2-IMINOPROPANOATE DEAMINASE RIDA"/>
    <property type="match status" value="1"/>
</dbReference>
<evidence type="ECO:0000313" key="4">
    <source>
        <dbReference type="Proteomes" id="UP000182229"/>
    </source>
</evidence>
<dbReference type="GO" id="GO:0005829">
    <property type="term" value="C:cytosol"/>
    <property type="evidence" value="ECO:0007669"/>
    <property type="project" value="TreeGrafter"/>
</dbReference>
<accession>A0A1L9AX84</accession>
<dbReference type="InterPro" id="IPR006175">
    <property type="entry name" value="YjgF/YER057c/UK114"/>
</dbReference>
<keyword evidence="4" id="KW-1185">Reference proteome</keyword>
<dbReference type="NCBIfam" id="TIGR00004">
    <property type="entry name" value="Rid family detoxifying hydrolase"/>
    <property type="match status" value="1"/>
</dbReference>
<dbReference type="Proteomes" id="UP000182229">
    <property type="component" value="Unassembled WGS sequence"/>
</dbReference>
<comment type="caution">
    <text evidence="3">The sequence shown here is derived from an EMBL/GenBank/DDBJ whole genome shotgun (WGS) entry which is preliminary data.</text>
</comment>
<dbReference type="RefSeq" id="WP_071904439.1">
    <property type="nucleotide sequence ID" value="NZ_MPIN01000018.1"/>
</dbReference>
<dbReference type="FunFam" id="3.30.1330.40:FF:000001">
    <property type="entry name" value="L-PSP family endoribonuclease"/>
    <property type="match status" value="1"/>
</dbReference>
<evidence type="ECO:0000256" key="2">
    <source>
        <dbReference type="SAM" id="MobiDB-lite"/>
    </source>
</evidence>
<dbReference type="PANTHER" id="PTHR11803:SF58">
    <property type="entry name" value="PROTEIN HMF1-RELATED"/>
    <property type="match status" value="1"/>
</dbReference>